<dbReference type="AlphaFoldDB" id="A0A2V1GVP6"/>
<comment type="caution">
    <text evidence="4">The sequence shown here is derived from an EMBL/GenBank/DDBJ whole genome shotgun (WGS) entry which is preliminary data.</text>
</comment>
<feature type="transmembrane region" description="Helical" evidence="2">
    <location>
        <begin position="12"/>
        <end position="29"/>
    </location>
</feature>
<dbReference type="InterPro" id="IPR053195">
    <property type="entry name" value="Bax-like"/>
</dbReference>
<keyword evidence="2" id="KW-0812">Transmembrane</keyword>
<evidence type="ECO:0000256" key="2">
    <source>
        <dbReference type="SAM" id="Phobius"/>
    </source>
</evidence>
<dbReference type="PANTHER" id="PTHR40572">
    <property type="entry name" value="PROTEIN BAX"/>
    <property type="match status" value="1"/>
</dbReference>
<evidence type="ECO:0000313" key="5">
    <source>
        <dbReference type="Proteomes" id="UP000244906"/>
    </source>
</evidence>
<feature type="region of interest" description="Disordered" evidence="1">
    <location>
        <begin position="290"/>
        <end position="334"/>
    </location>
</feature>
<evidence type="ECO:0000313" key="4">
    <source>
        <dbReference type="EMBL" id="PVZ69023.1"/>
    </source>
</evidence>
<evidence type="ECO:0000259" key="3">
    <source>
        <dbReference type="Pfam" id="PF01832"/>
    </source>
</evidence>
<dbReference type="Pfam" id="PF01832">
    <property type="entry name" value="Glucosaminidase"/>
    <property type="match status" value="1"/>
</dbReference>
<dbReference type="EMBL" id="QDDL01000004">
    <property type="protein sequence ID" value="PVZ69023.1"/>
    <property type="molecule type" value="Genomic_DNA"/>
</dbReference>
<dbReference type="InterPro" id="IPR002901">
    <property type="entry name" value="MGlyc_endo_b_GlcNAc-like_dom"/>
</dbReference>
<feature type="domain" description="Mannosyl-glycoprotein endo-beta-N-acetylglucosamidase-like" evidence="3">
    <location>
        <begin position="148"/>
        <end position="228"/>
    </location>
</feature>
<keyword evidence="2" id="KW-1133">Transmembrane helix</keyword>
<sequence length="431" mass="47119">MKKEICQRAWPTGLFASLFVAGLIGWYVGQQPCSDGYLNDLTASEVAKKQAEKPPEPKIALPDFASMSGKQRKSSFFNYIGLAIETENQRISALNQSIAALSDKSPLTATEQDFLTRLAKKYRLKSPKKGQLTPQAIIDGLLVKVQPVPKSLAQAQAANESAWGTSRFASLGNNYFGQWCFSRGCGLVPESRTEGAKHEVAKFSSPQESVASYILNLNRHAGYRDLRKVRQCVKERGQTANGWTLAGGLVSYSSKGFEYIDILRGMIRFNRLEARKITEAETNCLALYAPKRPEKKPEPEALPESAPEVLTEASQQMVEQTGDQSSQQQVDQTPKIPAEAGIEGLSGNQGLTKAAETTDHLAIPKADDSKVVVEGMVADKSIAIELEPQDQQTLEAAQSEMPVQLEQEAELSETELKLELIEGESEPSPAS</sequence>
<feature type="compositionally biased region" description="Polar residues" evidence="1">
    <location>
        <begin position="312"/>
        <end position="332"/>
    </location>
</feature>
<keyword evidence="2" id="KW-0472">Membrane</keyword>
<accession>A0A2V1GVP6</accession>
<keyword evidence="5" id="KW-1185">Reference proteome</keyword>
<protein>
    <recommendedName>
        <fullName evidence="3">Mannosyl-glycoprotein endo-beta-N-acetylglucosamidase-like domain-containing protein</fullName>
    </recommendedName>
</protein>
<dbReference type="RefSeq" id="WP_116687405.1">
    <property type="nucleotide sequence ID" value="NZ_CAWNYD010000004.1"/>
</dbReference>
<dbReference type="PANTHER" id="PTHR40572:SF1">
    <property type="entry name" value="PROTEIN BAX"/>
    <property type="match status" value="1"/>
</dbReference>
<proteinExistence type="predicted"/>
<organism evidence="4 5">
    <name type="scientific">Pelagibaculum spongiae</name>
    <dbReference type="NCBI Taxonomy" id="2080658"/>
    <lineage>
        <taxon>Bacteria</taxon>
        <taxon>Pseudomonadati</taxon>
        <taxon>Pseudomonadota</taxon>
        <taxon>Gammaproteobacteria</taxon>
        <taxon>Oceanospirillales</taxon>
        <taxon>Pelagibaculum</taxon>
    </lineage>
</organism>
<gene>
    <name evidence="4" type="ORF">DC094_12380</name>
</gene>
<dbReference type="Gene3D" id="1.10.530.10">
    <property type="match status" value="1"/>
</dbReference>
<dbReference type="Proteomes" id="UP000244906">
    <property type="component" value="Unassembled WGS sequence"/>
</dbReference>
<dbReference type="OrthoDB" id="9788155at2"/>
<dbReference type="GO" id="GO:0004040">
    <property type="term" value="F:amidase activity"/>
    <property type="evidence" value="ECO:0007669"/>
    <property type="project" value="InterPro"/>
</dbReference>
<reference evidence="4 5" key="1">
    <citation type="submission" date="2018-04" db="EMBL/GenBank/DDBJ databases">
        <title>Thalassorhabdus spongiae gen. nov., sp. nov., isolated from a marine sponge in South-West Iceland.</title>
        <authorList>
            <person name="Knobloch S."/>
            <person name="Daussin A."/>
            <person name="Johannsson R."/>
            <person name="Marteinsson V.T."/>
        </authorList>
    </citation>
    <scope>NUCLEOTIDE SEQUENCE [LARGE SCALE GENOMIC DNA]</scope>
    <source>
        <strain evidence="4 5">Hp12</strain>
    </source>
</reference>
<evidence type="ECO:0000256" key="1">
    <source>
        <dbReference type="SAM" id="MobiDB-lite"/>
    </source>
</evidence>
<name>A0A2V1GVP6_9GAMM</name>